<comment type="caution">
    <text evidence="3">The sequence shown here is derived from an EMBL/GenBank/DDBJ whole genome shotgun (WGS) entry which is preliminary data.</text>
</comment>
<evidence type="ECO:0000256" key="1">
    <source>
        <dbReference type="SAM" id="MobiDB-lite"/>
    </source>
</evidence>
<organism evidence="3 4">
    <name type="scientific">Pieris macdunnoughi</name>
    <dbReference type="NCBI Taxonomy" id="345717"/>
    <lineage>
        <taxon>Eukaryota</taxon>
        <taxon>Metazoa</taxon>
        <taxon>Ecdysozoa</taxon>
        <taxon>Arthropoda</taxon>
        <taxon>Hexapoda</taxon>
        <taxon>Insecta</taxon>
        <taxon>Pterygota</taxon>
        <taxon>Neoptera</taxon>
        <taxon>Endopterygota</taxon>
        <taxon>Lepidoptera</taxon>
        <taxon>Glossata</taxon>
        <taxon>Ditrysia</taxon>
        <taxon>Papilionoidea</taxon>
        <taxon>Pieridae</taxon>
        <taxon>Pierinae</taxon>
        <taxon>Pieris</taxon>
    </lineage>
</organism>
<dbReference type="Pfam" id="PF00078">
    <property type="entry name" value="RVT_1"/>
    <property type="match status" value="1"/>
</dbReference>
<dbReference type="OrthoDB" id="7382669at2759"/>
<dbReference type="AlphaFoldDB" id="A0A821XV67"/>
<dbReference type="Proteomes" id="UP000663880">
    <property type="component" value="Unassembled WGS sequence"/>
</dbReference>
<feature type="domain" description="Reverse transcriptase" evidence="2">
    <location>
        <begin position="1"/>
        <end position="138"/>
    </location>
</feature>
<evidence type="ECO:0000313" key="4">
    <source>
        <dbReference type="Proteomes" id="UP000663880"/>
    </source>
</evidence>
<evidence type="ECO:0000259" key="2">
    <source>
        <dbReference type="PROSITE" id="PS50878"/>
    </source>
</evidence>
<feature type="region of interest" description="Disordered" evidence="1">
    <location>
        <begin position="256"/>
        <end position="280"/>
    </location>
</feature>
<dbReference type="EMBL" id="CAJOBZ010000072">
    <property type="protein sequence ID" value="CAF4950863.1"/>
    <property type="molecule type" value="Genomic_DNA"/>
</dbReference>
<sequence length="372" mass="41708">MDNYLKGRKIKLTYAGHTVERDTTKGCVQGSIGGPILWNLLLDPLLRELQVEGVHVQAFADDVLLISEGETGQEIQMKLNRVLARVYKWGVQNKLRFAPHKTKAMVVTRKLKYDDPILSMNGEPIKMEKSIRILGVEVDSALTFNAHVNHVCNKAIGIYKQLCRTAKVGWGLNQEVRATIYTAVVEPIIMYASAVWAKEVGKVCLRKKLENIQRSFAQKIARCYKTVSCGAATVLAGILPLDLRIKEAAELYEARTERNVDPDDEQIESRTPYHKLPHPMDRPSIKYSDAEIPVQTAIYTDGSKTPNGVGAAWVYIREGVEVKTKKIKLAPYCTVRFRNSNGQNNVHCRDADHPEGLEAATGEILQRNSQKN</sequence>
<dbReference type="InterPro" id="IPR000477">
    <property type="entry name" value="RT_dom"/>
</dbReference>
<keyword evidence="4" id="KW-1185">Reference proteome</keyword>
<dbReference type="PANTHER" id="PTHR33332">
    <property type="entry name" value="REVERSE TRANSCRIPTASE DOMAIN-CONTAINING PROTEIN"/>
    <property type="match status" value="1"/>
</dbReference>
<dbReference type="PROSITE" id="PS50878">
    <property type="entry name" value="RT_POL"/>
    <property type="match status" value="1"/>
</dbReference>
<gene>
    <name evidence="3" type="ORF">PMACD_LOCUS15677</name>
</gene>
<evidence type="ECO:0000313" key="3">
    <source>
        <dbReference type="EMBL" id="CAF4950863.1"/>
    </source>
</evidence>
<proteinExistence type="predicted"/>
<name>A0A821XV67_9NEOP</name>
<accession>A0A821XV67</accession>
<protein>
    <recommendedName>
        <fullName evidence="2">Reverse transcriptase domain-containing protein</fullName>
    </recommendedName>
</protein>
<reference evidence="3" key="1">
    <citation type="submission" date="2021-02" db="EMBL/GenBank/DDBJ databases">
        <authorList>
            <person name="Steward A R."/>
        </authorList>
    </citation>
    <scope>NUCLEOTIDE SEQUENCE</scope>
</reference>